<accession>A0A918A1R1</accession>
<name>A0A918A1R1_9ACTN</name>
<protein>
    <submittedName>
        <fullName evidence="2">Uncharacterized protein</fullName>
    </submittedName>
</protein>
<dbReference type="Proteomes" id="UP000641932">
    <property type="component" value="Unassembled WGS sequence"/>
</dbReference>
<sequence length="205" mass="22527">MANNSKRTKGGPNKQAARAAKQRREQRLIEVDPLFHGSPPYAGYRSWLIPNPMTGGFDLEPTAPMDSRLYFARVQELLLPLYRGRVPLAATYLDDRIKSGFIVLADDDEPDAQVSVVPVAVFAEYVGHGDGNDGRRSQEVCPQLNCGGAVHLADEHAVWIHLHHLHAGGHFLLNDRDAVRLTIPPHSPGEDWRFVSVGQGATPVG</sequence>
<evidence type="ECO:0000313" key="3">
    <source>
        <dbReference type="Proteomes" id="UP000641932"/>
    </source>
</evidence>
<proteinExistence type="predicted"/>
<keyword evidence="3" id="KW-1185">Reference proteome</keyword>
<dbReference type="AlphaFoldDB" id="A0A918A1R1"/>
<evidence type="ECO:0000313" key="2">
    <source>
        <dbReference type="EMBL" id="GGP01058.1"/>
    </source>
</evidence>
<organism evidence="2 3">
    <name type="scientific">Wenjunlia tyrosinilytica</name>
    <dbReference type="NCBI Taxonomy" id="1544741"/>
    <lineage>
        <taxon>Bacteria</taxon>
        <taxon>Bacillati</taxon>
        <taxon>Actinomycetota</taxon>
        <taxon>Actinomycetes</taxon>
        <taxon>Kitasatosporales</taxon>
        <taxon>Streptomycetaceae</taxon>
        <taxon>Wenjunlia</taxon>
    </lineage>
</organism>
<reference evidence="2" key="2">
    <citation type="submission" date="2020-09" db="EMBL/GenBank/DDBJ databases">
        <authorList>
            <person name="Sun Q."/>
            <person name="Zhou Y."/>
        </authorList>
    </citation>
    <scope>NUCLEOTIDE SEQUENCE</scope>
    <source>
        <strain evidence="2">CGMCC 4.7201</strain>
    </source>
</reference>
<comment type="caution">
    <text evidence="2">The sequence shown here is derived from an EMBL/GenBank/DDBJ whole genome shotgun (WGS) entry which is preliminary data.</text>
</comment>
<evidence type="ECO:0000256" key="1">
    <source>
        <dbReference type="SAM" id="MobiDB-lite"/>
    </source>
</evidence>
<reference evidence="2" key="1">
    <citation type="journal article" date="2014" name="Int. J. Syst. Evol. Microbiol.">
        <title>Complete genome sequence of Corynebacterium casei LMG S-19264T (=DSM 44701T), isolated from a smear-ripened cheese.</title>
        <authorList>
            <consortium name="US DOE Joint Genome Institute (JGI-PGF)"/>
            <person name="Walter F."/>
            <person name="Albersmeier A."/>
            <person name="Kalinowski J."/>
            <person name="Ruckert C."/>
        </authorList>
    </citation>
    <scope>NUCLEOTIDE SEQUENCE</scope>
    <source>
        <strain evidence="2">CGMCC 4.7201</strain>
    </source>
</reference>
<feature type="region of interest" description="Disordered" evidence="1">
    <location>
        <begin position="1"/>
        <end position="24"/>
    </location>
</feature>
<gene>
    <name evidence="2" type="ORF">GCM10012280_71140</name>
</gene>
<dbReference type="EMBL" id="BMMS01000083">
    <property type="protein sequence ID" value="GGP01058.1"/>
    <property type="molecule type" value="Genomic_DNA"/>
</dbReference>
<dbReference type="RefSeq" id="WP_189135959.1">
    <property type="nucleotide sequence ID" value="NZ_BMMS01000083.1"/>
</dbReference>